<protein>
    <submittedName>
        <fullName evidence="2">Gag protein</fullName>
    </submittedName>
</protein>
<sequence length="177" mass="19862">FESLYSEYGPTAPFTLSMLDNLSRKALCPGDWKVIAQACLSVGDNLLWKAEFAENAEKQAMYNKRTNIPVDFNMLTGTGQYYDVGFQLNYPEIAYNQINTCAITAWKKLPSTGGRTEELSKIRQGPDEKYQDFVGRLLTTVSHIVTDGEAGTIIVKQLAYENANYACQAAIRPWKNQ</sequence>
<reference evidence="2 3" key="1">
    <citation type="submission" date="2019-01" db="EMBL/GenBank/DDBJ databases">
        <authorList>
            <person name="Alioto T."/>
            <person name="Alioto T."/>
        </authorList>
    </citation>
    <scope>NUCLEOTIDE SEQUENCE [LARGE SCALE GENOMIC DNA]</scope>
</reference>
<dbReference type="SUPFAM" id="SSF47353">
    <property type="entry name" value="Retrovirus capsid dimerization domain-like"/>
    <property type="match status" value="1"/>
</dbReference>
<dbReference type="InterPro" id="IPR050195">
    <property type="entry name" value="Primate_lentivir_Gag_pol-like"/>
</dbReference>
<evidence type="ECO:0000259" key="1">
    <source>
        <dbReference type="Pfam" id="PF19317"/>
    </source>
</evidence>
<dbReference type="InterPro" id="IPR045345">
    <property type="entry name" value="Gag_p24_C"/>
</dbReference>
<gene>
    <name evidence="2" type="ORF">LYPA_23C009859</name>
</gene>
<keyword evidence="3" id="KW-1185">Reference proteome</keyword>
<accession>A0A485NG13</accession>
<name>A0A485NG13_LYNPA</name>
<feature type="domain" description="Retroviral nucleocapsid Gag protein p24 C-terminal" evidence="1">
    <location>
        <begin position="116"/>
        <end position="176"/>
    </location>
</feature>
<dbReference type="Pfam" id="PF00607">
    <property type="entry name" value="Gag_p24"/>
    <property type="match status" value="1"/>
</dbReference>
<evidence type="ECO:0000313" key="2">
    <source>
        <dbReference type="EMBL" id="VFV32561.1"/>
    </source>
</evidence>
<dbReference type="Proteomes" id="UP000386466">
    <property type="component" value="Unassembled WGS sequence"/>
</dbReference>
<organism evidence="2 3">
    <name type="scientific">Lynx pardinus</name>
    <name type="common">Iberian lynx</name>
    <name type="synonym">Felis pardina</name>
    <dbReference type="NCBI Taxonomy" id="191816"/>
    <lineage>
        <taxon>Eukaryota</taxon>
        <taxon>Metazoa</taxon>
        <taxon>Chordata</taxon>
        <taxon>Craniata</taxon>
        <taxon>Vertebrata</taxon>
        <taxon>Euteleostomi</taxon>
        <taxon>Mammalia</taxon>
        <taxon>Eutheria</taxon>
        <taxon>Laurasiatheria</taxon>
        <taxon>Carnivora</taxon>
        <taxon>Feliformia</taxon>
        <taxon>Felidae</taxon>
        <taxon>Felinae</taxon>
        <taxon>Lynx</taxon>
    </lineage>
</organism>
<feature type="non-terminal residue" evidence="2">
    <location>
        <position position="177"/>
    </location>
</feature>
<dbReference type="InterPro" id="IPR008919">
    <property type="entry name" value="Retrov_capsid_N"/>
</dbReference>
<evidence type="ECO:0000313" key="3">
    <source>
        <dbReference type="Proteomes" id="UP000386466"/>
    </source>
</evidence>
<dbReference type="Gene3D" id="1.10.1200.30">
    <property type="match status" value="1"/>
</dbReference>
<dbReference type="EMBL" id="CAAGRJ010017046">
    <property type="protein sequence ID" value="VFV32561.1"/>
    <property type="molecule type" value="Genomic_DNA"/>
</dbReference>
<dbReference type="SUPFAM" id="SSF47943">
    <property type="entry name" value="Retrovirus capsid protein, N-terminal core domain"/>
    <property type="match status" value="1"/>
</dbReference>
<dbReference type="AlphaFoldDB" id="A0A485NG13"/>
<dbReference type="Pfam" id="PF19317">
    <property type="entry name" value="Gag_p24_C"/>
    <property type="match status" value="1"/>
</dbReference>
<dbReference type="Gene3D" id="1.10.375.10">
    <property type="entry name" value="Human Immunodeficiency Virus Type 1 Capsid Protein"/>
    <property type="match status" value="1"/>
</dbReference>
<dbReference type="PANTHER" id="PTHR40389:SF3">
    <property type="entry name" value="IGE-BINDING PROTEIN"/>
    <property type="match status" value="1"/>
</dbReference>
<dbReference type="PANTHER" id="PTHR40389">
    <property type="entry name" value="ENDOGENOUS RETROVIRUS GROUP K MEMBER 24 GAG POLYPROTEIN-RELATED"/>
    <property type="match status" value="1"/>
</dbReference>
<feature type="non-terminal residue" evidence="2">
    <location>
        <position position="1"/>
    </location>
</feature>
<proteinExistence type="predicted"/>
<dbReference type="GO" id="GO:0016032">
    <property type="term" value="P:viral process"/>
    <property type="evidence" value="ECO:0007669"/>
    <property type="project" value="InterPro"/>
</dbReference>
<dbReference type="InterPro" id="IPR008916">
    <property type="entry name" value="Retrov_capsid_C"/>
</dbReference>